<gene>
    <name evidence="9" type="ORF">V8G54_023402</name>
</gene>
<dbReference type="InterPro" id="IPR014724">
    <property type="entry name" value="RNA_pol_RPB2_OB-fold"/>
</dbReference>
<dbReference type="InterPro" id="IPR015712">
    <property type="entry name" value="DNA-dir_RNA_pol_su2"/>
</dbReference>
<dbReference type="Gene3D" id="2.40.50.100">
    <property type="match status" value="1"/>
</dbReference>
<accession>A0AAQ3RSI0</accession>
<dbReference type="Gene3D" id="2.40.50.150">
    <property type="match status" value="1"/>
</dbReference>
<evidence type="ECO:0000256" key="5">
    <source>
        <dbReference type="ARBA" id="ARBA00022695"/>
    </source>
</evidence>
<dbReference type="EC" id="2.7.7.6" evidence="2"/>
<organism evidence="9 10">
    <name type="scientific">Vigna mungo</name>
    <name type="common">Black gram</name>
    <name type="synonym">Phaseolus mungo</name>
    <dbReference type="NCBI Taxonomy" id="3915"/>
    <lineage>
        <taxon>Eukaryota</taxon>
        <taxon>Viridiplantae</taxon>
        <taxon>Streptophyta</taxon>
        <taxon>Embryophyta</taxon>
        <taxon>Tracheophyta</taxon>
        <taxon>Spermatophyta</taxon>
        <taxon>Magnoliopsida</taxon>
        <taxon>eudicotyledons</taxon>
        <taxon>Gunneridae</taxon>
        <taxon>Pentapetalae</taxon>
        <taxon>rosids</taxon>
        <taxon>fabids</taxon>
        <taxon>Fabales</taxon>
        <taxon>Fabaceae</taxon>
        <taxon>Papilionoideae</taxon>
        <taxon>50 kb inversion clade</taxon>
        <taxon>NPAAA clade</taxon>
        <taxon>indigoferoid/millettioid clade</taxon>
        <taxon>Phaseoleae</taxon>
        <taxon>Vigna</taxon>
    </lineage>
</organism>
<dbReference type="Pfam" id="PF00562">
    <property type="entry name" value="RNA_pol_Rpb2_6"/>
    <property type="match status" value="2"/>
</dbReference>
<keyword evidence="10" id="KW-1185">Reference proteome</keyword>
<evidence type="ECO:0000313" key="10">
    <source>
        <dbReference type="Proteomes" id="UP001374535"/>
    </source>
</evidence>
<protein>
    <recommendedName>
        <fullName evidence="2">DNA-directed RNA polymerase</fullName>
        <ecNumber evidence="2">2.7.7.6</ecNumber>
    </recommendedName>
</protein>
<dbReference type="InterPro" id="IPR007120">
    <property type="entry name" value="DNA-dir_RNAP_su2_dom"/>
</dbReference>
<dbReference type="GO" id="GO:0003899">
    <property type="term" value="F:DNA-directed RNA polymerase activity"/>
    <property type="evidence" value="ECO:0007669"/>
    <property type="project" value="UniProtKB-EC"/>
</dbReference>
<dbReference type="GO" id="GO:0000166">
    <property type="term" value="F:nucleotide binding"/>
    <property type="evidence" value="ECO:0007669"/>
    <property type="project" value="InterPro"/>
</dbReference>
<evidence type="ECO:0000256" key="1">
    <source>
        <dbReference type="ARBA" id="ARBA00006835"/>
    </source>
</evidence>
<reference evidence="9 10" key="1">
    <citation type="journal article" date="2023" name="Life. Sci Alliance">
        <title>Evolutionary insights into 3D genome organization and epigenetic landscape of Vigna mungo.</title>
        <authorList>
            <person name="Junaid A."/>
            <person name="Singh B."/>
            <person name="Bhatia S."/>
        </authorList>
    </citation>
    <scope>NUCLEOTIDE SEQUENCE [LARGE SCALE GENOMIC DNA]</scope>
    <source>
        <strain evidence="9">Urdbean</strain>
    </source>
</reference>
<sequence>MSSNMQCQAVPLSESEKCIVGTGLECQVALDSGVSAIAEHEGNIVYTDTDSIFLFVNGDTLSIPLTIYQRSNKNTCMHQKPQVHRGKCIKQGQILADGAATVGGELDLGKNVLVAYMPWEGYNSEDVVLISERLVYEDIFTSFHIRKYEIQTHMTSYGSERITNKIPHLEAKLLRNLDKNGIVILGSWVETGDVLVGKLTPQMAKESSYSPKDRLLRAILGIQVSTSKETCLKLPIGGRGRVIDDMPYLQDGGPVDMVFNPLGLPSRMNVGQIFECSLGLSGGILDRHYRITPFDERYEQEASRKLVFSELYEASKQTSHPWIFEPDGHYALVTQQPLRGRSKQGGQWVGEMEVWALEGFGFAHILQEMLTYKSDHIQTRQEVLGTTIIGGTIPKPTDAPESFRLLVRELRSLAMELNHFLISEKNFRIHRKEA</sequence>
<dbReference type="Gene3D" id="3.90.1800.10">
    <property type="entry name" value="RNA polymerase alpha subunit dimerisation domain"/>
    <property type="match status" value="1"/>
</dbReference>
<evidence type="ECO:0000259" key="8">
    <source>
        <dbReference type="Pfam" id="PF04560"/>
    </source>
</evidence>
<feature type="domain" description="DNA-directed RNA polymerase subunit 2 hybrid-binding" evidence="7">
    <location>
        <begin position="244"/>
        <end position="306"/>
    </location>
</feature>
<evidence type="ECO:0000256" key="4">
    <source>
        <dbReference type="ARBA" id="ARBA00022679"/>
    </source>
</evidence>
<evidence type="ECO:0000256" key="6">
    <source>
        <dbReference type="ARBA" id="ARBA00023163"/>
    </source>
</evidence>
<dbReference type="Proteomes" id="UP001374535">
    <property type="component" value="Chromosome 7"/>
</dbReference>
<name>A0AAQ3RSI0_VIGMU</name>
<dbReference type="PANTHER" id="PTHR20856">
    <property type="entry name" value="DNA-DIRECTED RNA POLYMERASE I SUBUNIT 2"/>
    <property type="match status" value="1"/>
</dbReference>
<dbReference type="Gene3D" id="2.40.270.10">
    <property type="entry name" value="DNA-directed RNA polymerase, subunit 2, domain 6"/>
    <property type="match status" value="2"/>
</dbReference>
<feature type="domain" description="DNA-directed RNA polymerase subunit 2 hybrid-binding" evidence="7">
    <location>
        <begin position="62"/>
        <end position="243"/>
    </location>
</feature>
<feature type="domain" description="RNA polymerase Rpb2" evidence="8">
    <location>
        <begin position="345"/>
        <end position="420"/>
    </location>
</feature>
<keyword evidence="6" id="KW-0804">Transcription</keyword>
<dbReference type="SUPFAM" id="SSF64484">
    <property type="entry name" value="beta and beta-prime subunits of DNA dependent RNA-polymerase"/>
    <property type="match status" value="1"/>
</dbReference>
<dbReference type="Gene3D" id="3.90.1100.10">
    <property type="match status" value="1"/>
</dbReference>
<dbReference type="GO" id="GO:0006351">
    <property type="term" value="P:DNA-templated transcription"/>
    <property type="evidence" value="ECO:0007669"/>
    <property type="project" value="InterPro"/>
</dbReference>
<dbReference type="EMBL" id="CP144694">
    <property type="protein sequence ID" value="WVZ02596.1"/>
    <property type="molecule type" value="Genomic_DNA"/>
</dbReference>
<keyword evidence="5" id="KW-0548">Nucleotidyltransferase</keyword>
<evidence type="ECO:0000313" key="9">
    <source>
        <dbReference type="EMBL" id="WVZ02596.1"/>
    </source>
</evidence>
<evidence type="ECO:0000256" key="3">
    <source>
        <dbReference type="ARBA" id="ARBA00022478"/>
    </source>
</evidence>
<keyword evidence="3" id="KW-0240">DNA-directed RNA polymerase</keyword>
<dbReference type="GO" id="GO:0032549">
    <property type="term" value="F:ribonucleoside binding"/>
    <property type="evidence" value="ECO:0007669"/>
    <property type="project" value="InterPro"/>
</dbReference>
<dbReference type="InterPro" id="IPR037033">
    <property type="entry name" value="DNA-dir_RNAP_su2_hyb_sf"/>
</dbReference>
<keyword evidence="4" id="KW-0808">Transferase</keyword>
<evidence type="ECO:0000256" key="2">
    <source>
        <dbReference type="ARBA" id="ARBA00012418"/>
    </source>
</evidence>
<dbReference type="Pfam" id="PF04560">
    <property type="entry name" value="RNA_pol_Rpb2_7"/>
    <property type="match status" value="1"/>
</dbReference>
<dbReference type="InterPro" id="IPR017964">
    <property type="entry name" value="DNA-dir_DNA_pol_B_CS"/>
</dbReference>
<dbReference type="InterPro" id="IPR007641">
    <property type="entry name" value="RNA_pol_Rpb2_7"/>
</dbReference>
<dbReference type="PROSITE" id="PS00116">
    <property type="entry name" value="DNA_POLYMERASE_B"/>
    <property type="match status" value="1"/>
</dbReference>
<dbReference type="GO" id="GO:0000428">
    <property type="term" value="C:DNA-directed RNA polymerase complex"/>
    <property type="evidence" value="ECO:0007669"/>
    <property type="project" value="UniProtKB-KW"/>
</dbReference>
<proteinExistence type="inferred from homology"/>
<dbReference type="GO" id="GO:0003677">
    <property type="term" value="F:DNA binding"/>
    <property type="evidence" value="ECO:0007669"/>
    <property type="project" value="InterPro"/>
</dbReference>
<comment type="similarity">
    <text evidence="1">Belongs to the RNA polymerase beta chain family.</text>
</comment>
<dbReference type="AlphaFoldDB" id="A0AAQ3RSI0"/>
<evidence type="ECO:0000259" key="7">
    <source>
        <dbReference type="Pfam" id="PF00562"/>
    </source>
</evidence>